<gene>
    <name evidence="2" type="ORF">PsYK624_051060</name>
</gene>
<evidence type="ECO:0000313" key="2">
    <source>
        <dbReference type="EMBL" id="GJE89017.1"/>
    </source>
</evidence>
<evidence type="ECO:0000256" key="1">
    <source>
        <dbReference type="SAM" id="SignalP"/>
    </source>
</evidence>
<organism evidence="2 3">
    <name type="scientific">Phanerochaete sordida</name>
    <dbReference type="NCBI Taxonomy" id="48140"/>
    <lineage>
        <taxon>Eukaryota</taxon>
        <taxon>Fungi</taxon>
        <taxon>Dikarya</taxon>
        <taxon>Basidiomycota</taxon>
        <taxon>Agaricomycotina</taxon>
        <taxon>Agaricomycetes</taxon>
        <taxon>Polyporales</taxon>
        <taxon>Phanerochaetaceae</taxon>
        <taxon>Phanerochaete</taxon>
    </lineage>
</organism>
<feature type="chain" id="PRO_5040232939" description="Secreted protein" evidence="1">
    <location>
        <begin position="22"/>
        <end position="87"/>
    </location>
</feature>
<dbReference type="EMBL" id="BPQB01000011">
    <property type="protein sequence ID" value="GJE89017.1"/>
    <property type="molecule type" value="Genomic_DNA"/>
</dbReference>
<sequence length="87" mass="8599">MAIGPQAIFAVVVAIAVLCRQAPHQSTQGSPLESGTQSGVGGAGVFLQSAVVTPGECGRMRLGASTCGAPARVPDIRCGAGAGVREH</sequence>
<comment type="caution">
    <text evidence="2">The sequence shown here is derived from an EMBL/GenBank/DDBJ whole genome shotgun (WGS) entry which is preliminary data.</text>
</comment>
<feature type="signal peptide" evidence="1">
    <location>
        <begin position="1"/>
        <end position="21"/>
    </location>
</feature>
<proteinExistence type="predicted"/>
<dbReference type="AlphaFoldDB" id="A0A9P3G4I9"/>
<dbReference type="Proteomes" id="UP000703269">
    <property type="component" value="Unassembled WGS sequence"/>
</dbReference>
<keyword evidence="3" id="KW-1185">Reference proteome</keyword>
<name>A0A9P3G4I9_9APHY</name>
<reference evidence="2 3" key="1">
    <citation type="submission" date="2021-08" db="EMBL/GenBank/DDBJ databases">
        <title>Draft Genome Sequence of Phanerochaete sordida strain YK-624.</title>
        <authorList>
            <person name="Mori T."/>
            <person name="Dohra H."/>
            <person name="Suzuki T."/>
            <person name="Kawagishi H."/>
            <person name="Hirai H."/>
        </authorList>
    </citation>
    <scope>NUCLEOTIDE SEQUENCE [LARGE SCALE GENOMIC DNA]</scope>
    <source>
        <strain evidence="2 3">YK-624</strain>
    </source>
</reference>
<evidence type="ECO:0000313" key="3">
    <source>
        <dbReference type="Proteomes" id="UP000703269"/>
    </source>
</evidence>
<keyword evidence="1" id="KW-0732">Signal</keyword>
<evidence type="ECO:0008006" key="4">
    <source>
        <dbReference type="Google" id="ProtNLM"/>
    </source>
</evidence>
<accession>A0A9P3G4I9</accession>
<protein>
    <recommendedName>
        <fullName evidence="4">Secreted protein</fullName>
    </recommendedName>
</protein>